<dbReference type="SUPFAM" id="SSF55920">
    <property type="entry name" value="Creatinase/aminopeptidase"/>
    <property type="match status" value="1"/>
</dbReference>
<name>A0A7M5X5E2_9CNID</name>
<dbReference type="EnsemblMetazoa" id="CLYHEMT018252.1">
    <property type="protein sequence ID" value="CLYHEMP018252.1"/>
    <property type="gene ID" value="CLYHEMG018252"/>
</dbReference>
<keyword evidence="9" id="KW-1185">Reference proteome</keyword>
<evidence type="ECO:0000313" key="8">
    <source>
        <dbReference type="EnsemblMetazoa" id="CLYHEMP018252.1"/>
    </source>
</evidence>
<dbReference type="CDD" id="cd01085">
    <property type="entry name" value="APP"/>
    <property type="match status" value="1"/>
</dbReference>
<dbReference type="InterPro" id="IPR032416">
    <property type="entry name" value="Peptidase_M24_C"/>
</dbReference>
<evidence type="ECO:0000256" key="4">
    <source>
        <dbReference type="SAM" id="SignalP"/>
    </source>
</evidence>
<dbReference type="Pfam" id="PF01321">
    <property type="entry name" value="Creatinase_N"/>
    <property type="match status" value="1"/>
</dbReference>
<dbReference type="InterPro" id="IPR029149">
    <property type="entry name" value="Creatin/AminoP/Spt16_N"/>
</dbReference>
<dbReference type="PANTHER" id="PTHR43763:SF18">
    <property type="entry name" value="XAA-PRO AMINOPEPTIDASE 1"/>
    <property type="match status" value="1"/>
</dbReference>
<evidence type="ECO:0000259" key="6">
    <source>
        <dbReference type="Pfam" id="PF01321"/>
    </source>
</evidence>
<organism evidence="8 9">
    <name type="scientific">Clytia hemisphaerica</name>
    <dbReference type="NCBI Taxonomy" id="252671"/>
    <lineage>
        <taxon>Eukaryota</taxon>
        <taxon>Metazoa</taxon>
        <taxon>Cnidaria</taxon>
        <taxon>Hydrozoa</taxon>
        <taxon>Hydroidolina</taxon>
        <taxon>Leptothecata</taxon>
        <taxon>Obeliida</taxon>
        <taxon>Clytiidae</taxon>
        <taxon>Clytia</taxon>
    </lineage>
</organism>
<comment type="similarity">
    <text evidence="1">Belongs to the peptidase M24B family.</text>
</comment>
<evidence type="ECO:0000313" key="9">
    <source>
        <dbReference type="Proteomes" id="UP000594262"/>
    </source>
</evidence>
<keyword evidence="2" id="KW-0479">Metal-binding</keyword>
<dbReference type="InterPro" id="IPR000587">
    <property type="entry name" value="Creatinase_N"/>
</dbReference>
<sequence>MDIFAYLFVIGLFSGAVLAANDERNCSNGKALEPYPATVKNTTLLLKDLRQQMRNKGVEGYVIPTADEHQTEYVAPWFKRLAFISGFKGSAGTVLVTLDKAALWVDGRYHKQAETEVDCNWIIQKYGNPGVPRIADFVATELRDKTLGADPRIISLNTKRAWMQSKYVTWKNVDENLVDKVWANRPKETEHKVFVQPFKYSGQYFTEKITNLRNTLNKSEHQAMIVDALDDVAWLLNLRGDDIPYIPFFYAYVIVEMQRVRLYINQNKVTQAVRDHLCNKTNPNAACVEIKDYDYQILGNDISAMTQSSNKSILITGRTSVFIASSIPEAQQAIKDSPIQLPKAKKNAVELEGMRIANIRDGVSIMQFFLWLKKEVGAGRKVTELSASRKLEYFKSLQKNYVSMSFSPIAGFGSNAAIIHYRANNITDRQITDKSTFLLDCGSQFYEGSTDITRTVHLGKPTAFQKETYTLVLQGAIGLANVKFPAGTYGRNIDVLARKALWDRGLGYKHGTGHGIGSFLSIHEGPSGIGTGRSPASDVTLQAGMVFSDEPGYYKNGEFGIRLETAIVVQPVELKYHNMKFKTFYGFEVLTLVPFDRNLINVEMLSQSELDWLNSYNKKIRDVMGKEIKSQGDKNDVYEYMMDLTELFTKEKTSSSGHRIRQNTFILLAFVILTCMLVTK</sequence>
<feature type="domain" description="Creatinase N-terminal" evidence="6">
    <location>
        <begin position="46"/>
        <end position="173"/>
    </location>
</feature>
<dbReference type="SUPFAM" id="SSF53092">
    <property type="entry name" value="Creatinase/prolidase N-terminal domain"/>
    <property type="match status" value="1"/>
</dbReference>
<dbReference type="InterPro" id="IPR033740">
    <property type="entry name" value="Pept_M24B"/>
</dbReference>
<dbReference type="GO" id="GO:0046872">
    <property type="term" value="F:metal ion binding"/>
    <property type="evidence" value="ECO:0007669"/>
    <property type="project" value="UniProtKB-KW"/>
</dbReference>
<evidence type="ECO:0000259" key="5">
    <source>
        <dbReference type="Pfam" id="PF00557"/>
    </source>
</evidence>
<dbReference type="FunFam" id="3.40.350.10:FF:000003">
    <property type="entry name" value="Xaa-pro aminopeptidase P"/>
    <property type="match status" value="1"/>
</dbReference>
<dbReference type="FunFam" id="3.90.230.10:FF:000009">
    <property type="entry name" value="xaa-Pro aminopeptidase 2"/>
    <property type="match status" value="1"/>
</dbReference>
<evidence type="ECO:0000256" key="3">
    <source>
        <dbReference type="ARBA" id="ARBA00022801"/>
    </source>
</evidence>
<dbReference type="Gene3D" id="3.40.350.10">
    <property type="entry name" value="Creatinase/prolidase N-terminal domain"/>
    <property type="match status" value="2"/>
</dbReference>
<dbReference type="InterPro" id="IPR000994">
    <property type="entry name" value="Pept_M24"/>
</dbReference>
<dbReference type="GO" id="GO:0070006">
    <property type="term" value="F:metalloaminopeptidase activity"/>
    <property type="evidence" value="ECO:0007669"/>
    <property type="project" value="InterPro"/>
</dbReference>
<proteinExistence type="inferred from homology"/>
<dbReference type="Gene3D" id="3.90.230.10">
    <property type="entry name" value="Creatinase/methionine aminopeptidase superfamily"/>
    <property type="match status" value="1"/>
</dbReference>
<dbReference type="InterPro" id="IPR050422">
    <property type="entry name" value="X-Pro_aminopeptidase_P"/>
</dbReference>
<dbReference type="Proteomes" id="UP000594262">
    <property type="component" value="Unplaced"/>
</dbReference>
<dbReference type="Pfam" id="PF16189">
    <property type="entry name" value="Creatinase_N_2"/>
    <property type="match status" value="1"/>
</dbReference>
<keyword evidence="3" id="KW-0378">Hydrolase</keyword>
<feature type="domain" description="Peptidase M24 C-terminal" evidence="7">
    <location>
        <begin position="584"/>
        <end position="646"/>
    </location>
</feature>
<feature type="signal peptide" evidence="4">
    <location>
        <begin position="1"/>
        <end position="19"/>
    </location>
</feature>
<dbReference type="AlphaFoldDB" id="A0A7M5X5E2"/>
<reference evidence="8" key="1">
    <citation type="submission" date="2021-01" db="UniProtKB">
        <authorList>
            <consortium name="EnsemblMetazoa"/>
        </authorList>
    </citation>
    <scope>IDENTIFICATION</scope>
</reference>
<keyword evidence="4" id="KW-0732">Signal</keyword>
<evidence type="ECO:0000256" key="2">
    <source>
        <dbReference type="ARBA" id="ARBA00022723"/>
    </source>
</evidence>
<protein>
    <submittedName>
        <fullName evidence="8">Uncharacterized protein</fullName>
    </submittedName>
</protein>
<dbReference type="InterPro" id="IPR036005">
    <property type="entry name" value="Creatinase/aminopeptidase-like"/>
</dbReference>
<feature type="domain" description="Peptidase M24" evidence="5">
    <location>
        <begin position="352"/>
        <end position="570"/>
    </location>
</feature>
<accession>A0A7M5X5E2</accession>
<dbReference type="OrthoDB" id="9995434at2759"/>
<evidence type="ECO:0000256" key="1">
    <source>
        <dbReference type="ARBA" id="ARBA00008766"/>
    </source>
</evidence>
<dbReference type="Pfam" id="PF16188">
    <property type="entry name" value="Peptidase_M24_C"/>
    <property type="match status" value="1"/>
</dbReference>
<evidence type="ECO:0000259" key="7">
    <source>
        <dbReference type="Pfam" id="PF16188"/>
    </source>
</evidence>
<dbReference type="Pfam" id="PF00557">
    <property type="entry name" value="Peptidase_M24"/>
    <property type="match status" value="1"/>
</dbReference>
<feature type="chain" id="PRO_5029634919" evidence="4">
    <location>
        <begin position="20"/>
        <end position="680"/>
    </location>
</feature>
<dbReference type="PANTHER" id="PTHR43763">
    <property type="entry name" value="XAA-PRO AMINOPEPTIDASE 1"/>
    <property type="match status" value="1"/>
</dbReference>